<dbReference type="InterPro" id="IPR050855">
    <property type="entry name" value="NDM-1-like"/>
</dbReference>
<evidence type="ECO:0000313" key="3">
    <source>
        <dbReference type="Proteomes" id="UP000183810"/>
    </source>
</evidence>
<proteinExistence type="predicted"/>
<protein>
    <submittedName>
        <fullName evidence="2">MBL fold metallo-hydrolase</fullName>
    </submittedName>
</protein>
<dbReference type="RefSeq" id="WP_071931016.1">
    <property type="nucleotide sequence ID" value="NZ_CP018082.1"/>
</dbReference>
<dbReference type="GO" id="GO:0016787">
    <property type="term" value="F:hydrolase activity"/>
    <property type="evidence" value="ECO:0007669"/>
    <property type="project" value="UniProtKB-KW"/>
</dbReference>
<feature type="domain" description="Metallo-beta-lactamase" evidence="1">
    <location>
        <begin position="17"/>
        <end position="226"/>
    </location>
</feature>
<dbReference type="SUPFAM" id="SSF56281">
    <property type="entry name" value="Metallo-hydrolase/oxidoreductase"/>
    <property type="match status" value="1"/>
</dbReference>
<sequence>MRYEQVADDVFLIRGTDVNMFVLRDGRDLTLIDAGWHGDAAAIEKSIRALGHRPEDIVGILLTHAHLDHVGALNHLHRHYAIPVYTSATEAAHARGEHHESATPLDVIKRLTDRSTLGWAARITAAGGLRKNPVPHIQPFPTEGPLDLPGHPVPIPTPGHTSGHTAYHLPSAGALATGDTLVTAHPTSVIVGPQPLPNFFNRDTAAMIASYSELESIPAGLILPGHGPIWTDGIAAAVSRAQENAAHQRT</sequence>
<dbReference type="KEGG" id="nsl:BOX37_32365"/>
<dbReference type="InterPro" id="IPR036866">
    <property type="entry name" value="RibonucZ/Hydroxyglut_hydro"/>
</dbReference>
<dbReference type="Pfam" id="PF00753">
    <property type="entry name" value="Lactamase_B"/>
    <property type="match status" value="1"/>
</dbReference>
<evidence type="ECO:0000313" key="2">
    <source>
        <dbReference type="EMBL" id="APE37851.1"/>
    </source>
</evidence>
<dbReference type="OrthoDB" id="2971563at2"/>
<evidence type="ECO:0000259" key="1">
    <source>
        <dbReference type="SMART" id="SM00849"/>
    </source>
</evidence>
<dbReference type="Proteomes" id="UP000183810">
    <property type="component" value="Chromosome"/>
</dbReference>
<dbReference type="PANTHER" id="PTHR42951">
    <property type="entry name" value="METALLO-BETA-LACTAMASE DOMAIN-CONTAINING"/>
    <property type="match status" value="1"/>
</dbReference>
<gene>
    <name evidence="2" type="ORF">BOX37_32365</name>
</gene>
<dbReference type="EMBL" id="CP018082">
    <property type="protein sequence ID" value="APE37851.1"/>
    <property type="molecule type" value="Genomic_DNA"/>
</dbReference>
<dbReference type="SMART" id="SM00849">
    <property type="entry name" value="Lactamase_B"/>
    <property type="match status" value="1"/>
</dbReference>
<dbReference type="CDD" id="cd07721">
    <property type="entry name" value="yflN-like_MBL-fold"/>
    <property type="match status" value="1"/>
</dbReference>
<accession>A0A1J0W0K3</accession>
<reference evidence="2" key="1">
    <citation type="submission" date="2016-11" db="EMBL/GenBank/DDBJ databases">
        <authorList>
            <person name="Jaros S."/>
            <person name="Januszkiewicz K."/>
            <person name="Wedrychowicz H."/>
        </authorList>
    </citation>
    <scope>NUCLEOTIDE SEQUENCE [LARGE SCALE GENOMIC DNA]</scope>
    <source>
        <strain evidence="2">Y48</strain>
    </source>
</reference>
<dbReference type="InterPro" id="IPR001279">
    <property type="entry name" value="Metallo-B-lactamas"/>
</dbReference>
<dbReference type="Gene3D" id="3.60.15.10">
    <property type="entry name" value="Ribonuclease Z/Hydroxyacylglutathione hydrolase-like"/>
    <property type="match status" value="1"/>
</dbReference>
<dbReference type="AlphaFoldDB" id="A0A1J0W0K3"/>
<name>A0A1J0W0K3_9NOCA</name>
<keyword evidence="3" id="KW-1185">Reference proteome</keyword>
<dbReference type="PANTHER" id="PTHR42951:SF14">
    <property type="entry name" value="METALLO-BETA-LACTAMASE SUPERFAMILY PROTEIN"/>
    <property type="match status" value="1"/>
</dbReference>
<organism evidence="2 3">
    <name type="scientific">Nocardia mangyaensis</name>
    <dbReference type="NCBI Taxonomy" id="2213200"/>
    <lineage>
        <taxon>Bacteria</taxon>
        <taxon>Bacillati</taxon>
        <taxon>Actinomycetota</taxon>
        <taxon>Actinomycetes</taxon>
        <taxon>Mycobacteriales</taxon>
        <taxon>Nocardiaceae</taxon>
        <taxon>Nocardia</taxon>
    </lineage>
</organism>
<keyword evidence="2" id="KW-0378">Hydrolase</keyword>